<dbReference type="AlphaFoldDB" id="A0A0X3NH22"/>
<gene>
    <name evidence="2" type="primary">GPRL1</name>
    <name evidence="2" type="ORF">TR153330</name>
</gene>
<evidence type="ECO:0000313" key="2">
    <source>
        <dbReference type="EMBL" id="JAP39309.1"/>
    </source>
</evidence>
<dbReference type="SMART" id="SM00198">
    <property type="entry name" value="SCP"/>
    <property type="match status" value="1"/>
</dbReference>
<dbReference type="InterPro" id="IPR001283">
    <property type="entry name" value="CRISP-related"/>
</dbReference>
<name>A0A0X3NH22_SCHSO</name>
<protein>
    <submittedName>
        <fullName evidence="2">GLIPR1-like protein 1</fullName>
    </submittedName>
</protein>
<dbReference type="EMBL" id="GEEE01023916">
    <property type="protein sequence ID" value="JAP39309.1"/>
    <property type="molecule type" value="Transcribed_RNA"/>
</dbReference>
<dbReference type="InterPro" id="IPR035940">
    <property type="entry name" value="CAP_sf"/>
</dbReference>
<reference evidence="2" key="1">
    <citation type="submission" date="2016-01" db="EMBL/GenBank/DDBJ databases">
        <title>Reference transcriptome for the parasite Schistocephalus solidus: insights into the molecular evolution of parasitism.</title>
        <authorList>
            <person name="Hebert F.O."/>
            <person name="Grambauer S."/>
            <person name="Barber I."/>
            <person name="Landry C.R."/>
            <person name="Aubin-Horth N."/>
        </authorList>
    </citation>
    <scope>NUCLEOTIDE SEQUENCE</scope>
</reference>
<dbReference type="CDD" id="cd05380">
    <property type="entry name" value="CAP_euk"/>
    <property type="match status" value="1"/>
</dbReference>
<dbReference type="PRINTS" id="PR00838">
    <property type="entry name" value="V5ALLERGEN"/>
</dbReference>
<dbReference type="PRINTS" id="PR00837">
    <property type="entry name" value="V5TPXLIKE"/>
</dbReference>
<sequence>MRNLVSRSWRLGSSLITKMQSPGLSIHAFLLLFNTMGFGLEQEYIDIIMEYHSLARSSMYPFAANMKALVYDTEAERLAQEWANMCQFHHPPWDDPVYGPYGQNLAYSSPRDVVDSLHIGLISWYEEKIYYRIEDDYCAKSPCTHYTAMIWANTSKIGCAYNRCDNLGGKNTHYWVCQYWPKGNYIGDKIYEVGRACSKCRPGQKCKNRQCV</sequence>
<dbReference type="InterPro" id="IPR002413">
    <property type="entry name" value="V5_allergen-like"/>
</dbReference>
<feature type="domain" description="SCP" evidence="1">
    <location>
        <begin position="43"/>
        <end position="187"/>
    </location>
</feature>
<dbReference type="PANTHER" id="PTHR10334">
    <property type="entry name" value="CYSTEINE-RICH SECRETORY PROTEIN-RELATED"/>
    <property type="match status" value="1"/>
</dbReference>
<organism evidence="2">
    <name type="scientific">Schistocephalus solidus</name>
    <name type="common">Tapeworm</name>
    <dbReference type="NCBI Taxonomy" id="70667"/>
    <lineage>
        <taxon>Eukaryota</taxon>
        <taxon>Metazoa</taxon>
        <taxon>Spiralia</taxon>
        <taxon>Lophotrochozoa</taxon>
        <taxon>Platyhelminthes</taxon>
        <taxon>Cestoda</taxon>
        <taxon>Eucestoda</taxon>
        <taxon>Diphyllobothriidea</taxon>
        <taxon>Diphyllobothriidae</taxon>
        <taxon>Schistocephalus</taxon>
    </lineage>
</organism>
<evidence type="ECO:0000259" key="1">
    <source>
        <dbReference type="SMART" id="SM00198"/>
    </source>
</evidence>
<accession>A0A0X3NH22</accession>
<dbReference type="Pfam" id="PF00188">
    <property type="entry name" value="CAP"/>
    <property type="match status" value="1"/>
</dbReference>
<proteinExistence type="predicted"/>
<dbReference type="InterPro" id="IPR014044">
    <property type="entry name" value="CAP_dom"/>
</dbReference>
<dbReference type="SUPFAM" id="SSF55797">
    <property type="entry name" value="PR-1-like"/>
    <property type="match status" value="1"/>
</dbReference>
<dbReference type="Gene3D" id="3.40.33.10">
    <property type="entry name" value="CAP"/>
    <property type="match status" value="1"/>
</dbReference>